<dbReference type="InterPro" id="IPR036602">
    <property type="entry name" value="tRNA_yW-synthesising-like_sf"/>
</dbReference>
<dbReference type="InterPro" id="IPR029063">
    <property type="entry name" value="SAM-dependent_MTases_sf"/>
</dbReference>
<evidence type="ECO:0000256" key="1">
    <source>
        <dbReference type="ARBA" id="ARBA00004797"/>
    </source>
</evidence>
<feature type="region of interest" description="Disordered" evidence="8">
    <location>
        <begin position="285"/>
        <end position="311"/>
    </location>
</feature>
<protein>
    <recommendedName>
        <fullName evidence="9">SAM-dependent methyltransferase TRM5/TYW2-type domain-containing protein</fullName>
    </recommendedName>
</protein>
<evidence type="ECO:0000256" key="8">
    <source>
        <dbReference type="SAM" id="MobiDB-lite"/>
    </source>
</evidence>
<dbReference type="InterPro" id="IPR030382">
    <property type="entry name" value="MeTrfase_TRM5/TYW2"/>
</dbReference>
<dbReference type="SUPFAM" id="SSF53335">
    <property type="entry name" value="S-adenosyl-L-methionine-dependent methyltransferases"/>
    <property type="match status" value="1"/>
</dbReference>
<dbReference type="Pfam" id="PF02475">
    <property type="entry name" value="TRM5-TYW2_MTfase"/>
    <property type="match status" value="1"/>
</dbReference>
<dbReference type="GO" id="GO:0032259">
    <property type="term" value="P:methylation"/>
    <property type="evidence" value="ECO:0007669"/>
    <property type="project" value="UniProtKB-KW"/>
</dbReference>
<dbReference type="GO" id="GO:0102522">
    <property type="term" value="F:tRNA 4-demethylwyosine alpha-amino-alpha-carboxypropyltransferase activity"/>
    <property type="evidence" value="ECO:0007669"/>
    <property type="project" value="UniProtKB-EC"/>
</dbReference>
<keyword evidence="5" id="KW-0819">tRNA processing</keyword>
<dbReference type="Gene3D" id="3.40.50.150">
    <property type="entry name" value="Vaccinia Virus protein VP39"/>
    <property type="match status" value="1"/>
</dbReference>
<evidence type="ECO:0000256" key="2">
    <source>
        <dbReference type="ARBA" id="ARBA00022603"/>
    </source>
</evidence>
<organism evidence="10 11">
    <name type="scientific">Riccia sorocarpa</name>
    <dbReference type="NCBI Taxonomy" id="122646"/>
    <lineage>
        <taxon>Eukaryota</taxon>
        <taxon>Viridiplantae</taxon>
        <taxon>Streptophyta</taxon>
        <taxon>Embryophyta</taxon>
        <taxon>Marchantiophyta</taxon>
        <taxon>Marchantiopsida</taxon>
        <taxon>Marchantiidae</taxon>
        <taxon>Marchantiales</taxon>
        <taxon>Ricciaceae</taxon>
        <taxon>Riccia</taxon>
    </lineage>
</organism>
<dbReference type="FunFam" id="3.40.50.150:FF:000131">
    <property type="entry name" value="tRNA wybutosine-synthesizing protein 2/3/4"/>
    <property type="match status" value="1"/>
</dbReference>
<dbReference type="PROSITE" id="PS51684">
    <property type="entry name" value="SAM_MT_TRM5_TYW2"/>
    <property type="match status" value="1"/>
</dbReference>
<evidence type="ECO:0000259" key="9">
    <source>
        <dbReference type="PROSITE" id="PS51684"/>
    </source>
</evidence>
<feature type="compositionally biased region" description="Polar residues" evidence="8">
    <location>
        <begin position="291"/>
        <end position="311"/>
    </location>
</feature>
<dbReference type="PANTHER" id="PTHR23245">
    <property type="entry name" value="TRNA METHYLTRANSFERASE"/>
    <property type="match status" value="1"/>
</dbReference>
<name>A0ABD3GLV4_9MARC</name>
<evidence type="ECO:0000313" key="10">
    <source>
        <dbReference type="EMBL" id="KAL3678169.1"/>
    </source>
</evidence>
<dbReference type="SUPFAM" id="SSF111278">
    <property type="entry name" value="SSo0622-like"/>
    <property type="match status" value="1"/>
</dbReference>
<dbReference type="GO" id="GO:0008168">
    <property type="term" value="F:methyltransferase activity"/>
    <property type="evidence" value="ECO:0007669"/>
    <property type="project" value="UniProtKB-KW"/>
</dbReference>
<keyword evidence="11" id="KW-1185">Reference proteome</keyword>
<dbReference type="GO" id="GO:0006400">
    <property type="term" value="P:tRNA modification"/>
    <property type="evidence" value="ECO:0007669"/>
    <property type="project" value="UniProtKB-ARBA"/>
</dbReference>
<dbReference type="InterPro" id="IPR056743">
    <property type="entry name" value="TRM5-TYW2-like_MTfase"/>
</dbReference>
<dbReference type="Pfam" id="PF02676">
    <property type="entry name" value="TYW3"/>
    <property type="match status" value="1"/>
</dbReference>
<evidence type="ECO:0000313" key="11">
    <source>
        <dbReference type="Proteomes" id="UP001633002"/>
    </source>
</evidence>
<evidence type="ECO:0000256" key="5">
    <source>
        <dbReference type="ARBA" id="ARBA00022694"/>
    </source>
</evidence>
<dbReference type="Gene3D" id="3.30.300.110">
    <property type="entry name" value="Met-10+ protein-like domains"/>
    <property type="match status" value="1"/>
</dbReference>
<dbReference type="InterPro" id="IPR015915">
    <property type="entry name" value="Kelch-typ_b-propeller"/>
</dbReference>
<evidence type="ECO:0000256" key="3">
    <source>
        <dbReference type="ARBA" id="ARBA00022679"/>
    </source>
</evidence>
<keyword evidence="2" id="KW-0489">Methyltransferase</keyword>
<gene>
    <name evidence="10" type="ORF">R1sor_021125</name>
</gene>
<evidence type="ECO:0000256" key="4">
    <source>
        <dbReference type="ARBA" id="ARBA00022691"/>
    </source>
</evidence>
<dbReference type="Proteomes" id="UP001633002">
    <property type="component" value="Unassembled WGS sequence"/>
</dbReference>
<feature type="domain" description="SAM-dependent methyltransferase TRM5/TYW2-type" evidence="9">
    <location>
        <begin position="814"/>
        <end position="1073"/>
    </location>
</feature>
<dbReference type="SUPFAM" id="SSF117281">
    <property type="entry name" value="Kelch motif"/>
    <property type="match status" value="1"/>
</dbReference>
<comment type="catalytic activity">
    <reaction evidence="7">
        <text>4-demethylwyosine(37) in tRNA(Phe) + S-adenosyl-L-methionine = 4-demethyl-7-[(3S)-3-amino-3-carboxypropyl]wyosine(37) in tRNA(Phe) + S-methyl-5'-thioadenosine + H(+)</text>
        <dbReference type="Rhea" id="RHEA:36355"/>
        <dbReference type="Rhea" id="RHEA-COMP:10164"/>
        <dbReference type="Rhea" id="RHEA-COMP:10378"/>
        <dbReference type="ChEBI" id="CHEBI:15378"/>
        <dbReference type="ChEBI" id="CHEBI:17509"/>
        <dbReference type="ChEBI" id="CHEBI:59789"/>
        <dbReference type="ChEBI" id="CHEBI:64315"/>
        <dbReference type="ChEBI" id="CHEBI:73550"/>
        <dbReference type="EC" id="2.5.1.114"/>
    </reaction>
</comment>
<dbReference type="Pfam" id="PF24681">
    <property type="entry name" value="Kelch_KLHDC2_KLHL20_DRC7"/>
    <property type="match status" value="1"/>
</dbReference>
<comment type="pathway">
    <text evidence="1">tRNA modification; wybutosine-tRNA(Phe) biosynthesis.</text>
</comment>
<proteinExistence type="predicted"/>
<comment type="caution">
    <text evidence="10">The sequence shown here is derived from an EMBL/GenBank/DDBJ whole genome shotgun (WGS) entry which is preliminary data.</text>
</comment>
<dbReference type="Pfam" id="PF25133">
    <property type="entry name" value="TYW2_N_2"/>
    <property type="match status" value="1"/>
</dbReference>
<reference evidence="10 11" key="1">
    <citation type="submission" date="2024-09" db="EMBL/GenBank/DDBJ databases">
        <title>Chromosome-scale assembly of Riccia sorocarpa.</title>
        <authorList>
            <person name="Paukszto L."/>
        </authorList>
    </citation>
    <scope>NUCLEOTIDE SEQUENCE [LARGE SCALE GENOMIC DNA]</scope>
    <source>
        <strain evidence="10">LP-2024</strain>
        <tissue evidence="10">Aerial parts of the thallus</tissue>
    </source>
</reference>
<keyword evidence="3" id="KW-0808">Transferase</keyword>
<keyword evidence="4" id="KW-0949">S-adenosyl-L-methionine</keyword>
<dbReference type="Gene3D" id="3.30.1960.10">
    <property type="entry name" value="tRNA wybutosine-synthesizing-like"/>
    <property type="match status" value="1"/>
</dbReference>
<dbReference type="EMBL" id="JBJQOH010000007">
    <property type="protein sequence ID" value="KAL3678169.1"/>
    <property type="molecule type" value="Genomic_DNA"/>
</dbReference>
<dbReference type="AlphaFoldDB" id="A0ABD3GLV4"/>
<dbReference type="InterPro" id="IPR056744">
    <property type="entry name" value="TRM5/TYW2-like_N"/>
</dbReference>
<dbReference type="CDD" id="cd02440">
    <property type="entry name" value="AdoMet_MTases"/>
    <property type="match status" value="1"/>
</dbReference>
<accession>A0ABD3GLV4</accession>
<dbReference type="PANTHER" id="PTHR23245:SF25">
    <property type="entry name" value="TRNA WYBUTOSINE-SYNTHESIZING PROTEIN 2 HOMOLOG"/>
    <property type="match status" value="1"/>
</dbReference>
<sequence>MVAEKEFELRKQAVLKALASEEVDKSRKGGVDVQIAELINKINSHPHYYTTSSCSGRISLFLDHPQLPTPSADAFHEEYEHDLGEDGTKETEKKRKGGDWIFVSHEPAVVSEIRRSVREKYTSEQKGLLVFRFEPFILALECSSLDSSQQLVSCALASGFRESGITSAGKRCIVAIRCSIRLEVPIADDGQVLVTEKYLEYLVNLANRKMVLNQQRVDRFLAAFTLTFENGLSRPLVQFAADGRKAVRKRRQKISTEVQEKLFLSLEKRQSGILSRTNLLEDKVREFSSPRAPQTASKSETSSGQQISRTAHSGVIESSKLLVSTRLPRLRAVGFIVSGEPVEKLYRWGHSTCILDGTEELRATQSNSVIIYGGYGGPERHKRLNDLLMLNVDEGILRSMQTVGAPAPVMAHTASRVSELMVVIGGRRDPSCILNTVTALDLKSFEWKSPDINGDEFSPRHRHAAVTVGSKIYIFGGLRDNEALSDFYCLDTVSWTWTSTVCGGDTPSARHSHSLAAVGNKLFLFGGREGNRVYGDLYVLDLESLRWSQVKAGGKPPSPRFSHTMTVVGDYHVAVIGGCPITKDKDLILLDTSSLTWVRLQVDWAGESLLVRHTSVFLGDRLVTVGGGAACFAFGTYFSPPLKLELKPFLQNQSCTDLKQRGGYDADMERPFSAIKSPSSDGDGLSWVFKVDTFRAKQAKDALKTLGWLETTRKSKVLDQRACIAFPILESAAAFLSTQSNSHPLAGSVKFEKLVEEQVVKTLLDCRGEVLRIEMPGPSKQCSSPFATMKEAVATFLKQNGLSLSFLQELPHKWERLGNLVVFPAGSFMTKPWSSLGEELWRVIAVALSAGRLARQAPVAATGTRDSQLQLLYGEDGWVEHKENGIIYCFDATKCMFSSGNVSEKLRVAKMDCRGATVVDLFAGIGYYLLPFLVKAGARHVYACEWNPHAVQALRHNLRVNGVEELCTVLEGDNKATAPEGIADIVSLGLLPSSETSWPTAVSALRPQGGLLLVHANVKDSEEEDWRQYLLASVSRIASAVGRAWDVDIVHLERVKWYAPHIRHVVADVLCKQSVS</sequence>
<comment type="catalytic activity">
    <reaction evidence="6">
        <text>4-demethyl-7-[(3S)-3-amino-3-carboxypropyl]wyosine(37) in tRNA(Phe) + S-adenosyl-L-methionine = 7-[(3S)-3-amino-3-carboxypropyl]wyosine(37) in tRNA(Phe) + S-adenosyl-L-homocysteine + H(+)</text>
        <dbReference type="Rhea" id="RHEA:36635"/>
        <dbReference type="Rhea" id="RHEA-COMP:10378"/>
        <dbReference type="Rhea" id="RHEA-COMP:10379"/>
        <dbReference type="ChEBI" id="CHEBI:15378"/>
        <dbReference type="ChEBI" id="CHEBI:57856"/>
        <dbReference type="ChEBI" id="CHEBI:59789"/>
        <dbReference type="ChEBI" id="CHEBI:73543"/>
        <dbReference type="ChEBI" id="CHEBI:73550"/>
        <dbReference type="EC" id="2.1.1.282"/>
    </reaction>
</comment>
<evidence type="ECO:0000256" key="6">
    <source>
        <dbReference type="ARBA" id="ARBA00049202"/>
    </source>
</evidence>
<dbReference type="InterPro" id="IPR003827">
    <property type="entry name" value="tRNA_yW-synthesising"/>
</dbReference>
<dbReference type="Gene3D" id="2.120.10.80">
    <property type="entry name" value="Kelch-type beta propeller"/>
    <property type="match status" value="2"/>
</dbReference>
<evidence type="ECO:0000256" key="7">
    <source>
        <dbReference type="ARBA" id="ARBA00049400"/>
    </source>
</evidence>